<evidence type="ECO:0000313" key="3">
    <source>
        <dbReference type="EMBL" id="SDF02917.1"/>
    </source>
</evidence>
<evidence type="ECO:0008006" key="5">
    <source>
        <dbReference type="Google" id="ProtNLM"/>
    </source>
</evidence>
<name>A0A1G7HQX9_9BACT</name>
<dbReference type="InterPro" id="IPR036365">
    <property type="entry name" value="PGBD-like_sf"/>
</dbReference>
<dbReference type="SUPFAM" id="SSF47090">
    <property type="entry name" value="PGBD-like"/>
    <property type="match status" value="1"/>
</dbReference>
<organism evidence="3 4">
    <name type="scientific">Terriglobus roseus</name>
    <dbReference type="NCBI Taxonomy" id="392734"/>
    <lineage>
        <taxon>Bacteria</taxon>
        <taxon>Pseudomonadati</taxon>
        <taxon>Acidobacteriota</taxon>
        <taxon>Terriglobia</taxon>
        <taxon>Terriglobales</taxon>
        <taxon>Acidobacteriaceae</taxon>
        <taxon>Terriglobus</taxon>
    </lineage>
</organism>
<keyword evidence="2" id="KW-0732">Signal</keyword>
<evidence type="ECO:0000256" key="2">
    <source>
        <dbReference type="SAM" id="SignalP"/>
    </source>
</evidence>
<dbReference type="AlphaFoldDB" id="A0A1G7HQX9"/>
<proteinExistence type="predicted"/>
<dbReference type="EMBL" id="LT629690">
    <property type="protein sequence ID" value="SDF02917.1"/>
    <property type="molecule type" value="Genomic_DNA"/>
</dbReference>
<dbReference type="Proteomes" id="UP000182427">
    <property type="component" value="Chromosome I"/>
</dbReference>
<reference evidence="3 4" key="1">
    <citation type="submission" date="2016-10" db="EMBL/GenBank/DDBJ databases">
        <authorList>
            <person name="de Groot N.N."/>
        </authorList>
    </citation>
    <scope>NUCLEOTIDE SEQUENCE [LARGE SCALE GENOMIC DNA]</scope>
    <source>
        <strain evidence="3 4">GAS232</strain>
    </source>
</reference>
<feature type="signal peptide" evidence="2">
    <location>
        <begin position="1"/>
        <end position="22"/>
    </location>
</feature>
<protein>
    <recommendedName>
        <fullName evidence="5">Peptidoglycan binding domain-containing protein</fullName>
    </recommendedName>
</protein>
<dbReference type="RefSeq" id="WP_083344323.1">
    <property type="nucleotide sequence ID" value="NZ_LT629690.1"/>
</dbReference>
<evidence type="ECO:0000256" key="1">
    <source>
        <dbReference type="SAM" id="MobiDB-lite"/>
    </source>
</evidence>
<feature type="region of interest" description="Disordered" evidence="1">
    <location>
        <begin position="103"/>
        <end position="136"/>
    </location>
</feature>
<accession>A0A1G7HQX9</accession>
<feature type="region of interest" description="Disordered" evidence="1">
    <location>
        <begin position="25"/>
        <end position="47"/>
    </location>
</feature>
<feature type="chain" id="PRO_5009241301" description="Peptidoglycan binding domain-containing protein" evidence="2">
    <location>
        <begin position="23"/>
        <end position="136"/>
    </location>
</feature>
<feature type="compositionally biased region" description="Low complexity" evidence="1">
    <location>
        <begin position="106"/>
        <end position="117"/>
    </location>
</feature>
<sequence length="136" mass="14395">MRFYMASAATLLLFSSVLPLQASRVKRGPTAKHKKTQTAAPHQRAMDDTRAAQIQTALVKAGYLKEASGHWDAESQAAMQKLQGDNGWQTKLVPDSRALIKLGLGPTSQTTPSTVPVALSEGGAATSSDVETFGGK</sequence>
<keyword evidence="4" id="KW-1185">Reference proteome</keyword>
<feature type="compositionally biased region" description="Basic residues" evidence="1">
    <location>
        <begin position="25"/>
        <end position="36"/>
    </location>
</feature>
<evidence type="ECO:0000313" key="4">
    <source>
        <dbReference type="Proteomes" id="UP000182427"/>
    </source>
</evidence>
<gene>
    <name evidence="3" type="ORF">SAMN05444167_1181</name>
</gene>